<evidence type="ECO:0000256" key="3">
    <source>
        <dbReference type="ARBA" id="ARBA00022840"/>
    </source>
</evidence>
<accession>A0ABN9X966</accession>
<evidence type="ECO:0000313" key="8">
    <source>
        <dbReference type="Proteomes" id="UP001189429"/>
    </source>
</evidence>
<evidence type="ECO:0000256" key="6">
    <source>
        <dbReference type="SAM" id="MobiDB-lite"/>
    </source>
</evidence>
<dbReference type="Gene3D" id="3.30.470.20">
    <property type="entry name" value="ATP-grasp fold, B domain"/>
    <property type="match status" value="1"/>
</dbReference>
<dbReference type="SUPFAM" id="SSF51905">
    <property type="entry name" value="FAD/NAD(P)-binding domain"/>
    <property type="match status" value="1"/>
</dbReference>
<dbReference type="SUPFAM" id="SSF56059">
    <property type="entry name" value="Glutathione synthetase ATP-binding domain-like"/>
    <property type="match status" value="1"/>
</dbReference>
<dbReference type="InterPro" id="IPR036188">
    <property type="entry name" value="FAD/NAD-bd_sf"/>
</dbReference>
<protein>
    <recommendedName>
        <fullName evidence="4">Tubulin--tyrosine ligase-like protein 5</fullName>
    </recommendedName>
</protein>
<keyword evidence="8" id="KW-1185">Reference proteome</keyword>
<comment type="catalytic activity">
    <reaction evidence="5">
        <text>L-glutamyl-[protein] + L-glutamate + ATP = gamma-L-glutamyl-L-glutamyl-[protein] + ADP + phosphate + H(+)</text>
        <dbReference type="Rhea" id="RHEA:60144"/>
        <dbReference type="Rhea" id="RHEA-COMP:10208"/>
        <dbReference type="Rhea" id="RHEA-COMP:15517"/>
        <dbReference type="ChEBI" id="CHEBI:15378"/>
        <dbReference type="ChEBI" id="CHEBI:29973"/>
        <dbReference type="ChEBI" id="CHEBI:29985"/>
        <dbReference type="ChEBI" id="CHEBI:30616"/>
        <dbReference type="ChEBI" id="CHEBI:43474"/>
        <dbReference type="ChEBI" id="CHEBI:143622"/>
        <dbReference type="ChEBI" id="CHEBI:456216"/>
    </reaction>
    <physiologicalReaction direction="left-to-right" evidence="5">
        <dbReference type="Rhea" id="RHEA:60145"/>
    </physiologicalReaction>
</comment>
<feature type="compositionally biased region" description="Pro residues" evidence="6">
    <location>
        <begin position="488"/>
        <end position="499"/>
    </location>
</feature>
<sequence>QEPCSSREPFPPLLGASGRPHGAAAAPPAPPAGPEGLRGAWSAAARVMRASLLPAPEVGIWPRLPGYDEAEDSGEEEAEDASDSASASERLKDVLAVLGDRWKDVPIYHFDQAPSSFAAPRSQAGPGPRPYDPTAPQAYFQISHCDAPVVKDTLLYNGFSPTWHRDWALKWSGPGMDDSVYQDLNEYQRVNHFPGSTELTRKDRLWLNFQEMAQTFGSEAFDFVPETFVLPDQCEEFLERYWQSEALWIVKPHASSCGRGIFILQDIGELPLEERSVVSRYVANPLLIQGLKFDLRVYVLVTSYEPLRAYIFREGLTRFASAPYSTEGKEHLRDPYRHLTNYSINKRAGNFMENQEMEADNVGHKWSLSALNKHLECTGVDVNLMWTRINDLVLKTLLSVENIIAARTREACPHHRSCFELYGFDVLVDADLKPWLIEVNLSPSMQAESPLDWQIKSALLSEALNIVGICKVDRHAMELSRIRGRRSQPPPRPARPPATAPAALGLTAAGAAAAAAGALGGELRPVALESLAESQLHRLAHALQETGRCRNFLRLHPTRASTARYAGIAGARPRRGRPAADGRPPLSRLLAALLFGPRPGQPPEPQPLGNAPEEKQADAAQPPAAGARPRERQGVPAGAQLPSASAAASGRMPSCGEAGGAEGGPPASGGQPRARRVFEIMQYKAFRDLGAGEVCRLVLMEYLLRLARICASLGDAQQARLSRSATWPRLAAFKRQLLKGAEGEQRQSSAGPLVQGGCRELVEEVALLCRAHLSALLRGSRLLKTTPAAAAGMDSSGRDRGGGLEKLSKYMPASFAKSELGRRALAAIGGLSAADLEQLLQDFSALPQCKDFLEPFAGPPGGRRQPGAGVAPWRPPAGAAPAGAAGRPRSRGAASGGRLGGAEGRPSPGRFLGPLSELLRLPAEACGAPAACAGAPAGAAAEASGGAAGPAEGALADGFEEQEAGPSSGAGVAPGAVARPLQGASPGAGPEAVAWGAGQRASAAEQERLVKAQALQIAALQEQLLRAQDHAAIRSRSTGALAPMSVLASRGYLVGEESPGVFLCGIHWSFAIGPERPQDRKAEVRLKVTLVDGAPTVLPQLAEGAREYAQAWLKQHGVKLKLGTPFKPEALREGAVVLSCVGTRSRSAGIFADGSVLKANGQIRVNRRMQVLRQSGPRSQAGGAADNQQGAPLELEPLGQGRVFAVGDAAAVEGVPTAQIIFHGEEMAAIAVASIESAEAEEGQPLLCCTSLGPQDGMFSTQSELVSTGILAAVQKQIIEDTKMSALRGDVLGTLLWMPAH</sequence>
<dbReference type="EMBL" id="CAUYUJ010020129">
    <property type="protein sequence ID" value="CAK0896029.1"/>
    <property type="molecule type" value="Genomic_DNA"/>
</dbReference>
<feature type="compositionally biased region" description="Acidic residues" evidence="6">
    <location>
        <begin position="68"/>
        <end position="82"/>
    </location>
</feature>
<feature type="compositionally biased region" description="Low complexity" evidence="6">
    <location>
        <begin position="862"/>
        <end position="893"/>
    </location>
</feature>
<proteinExistence type="predicted"/>
<organism evidence="7 8">
    <name type="scientific">Prorocentrum cordatum</name>
    <dbReference type="NCBI Taxonomy" id="2364126"/>
    <lineage>
        <taxon>Eukaryota</taxon>
        <taxon>Sar</taxon>
        <taxon>Alveolata</taxon>
        <taxon>Dinophyceae</taxon>
        <taxon>Prorocentrales</taxon>
        <taxon>Prorocentraceae</taxon>
        <taxon>Prorocentrum</taxon>
    </lineage>
</organism>
<feature type="compositionally biased region" description="Low complexity" evidence="6">
    <location>
        <begin position="15"/>
        <end position="26"/>
    </location>
</feature>
<feature type="compositionally biased region" description="Low complexity" evidence="6">
    <location>
        <begin position="579"/>
        <end position="598"/>
    </location>
</feature>
<dbReference type="Proteomes" id="UP001189429">
    <property type="component" value="Unassembled WGS sequence"/>
</dbReference>
<gene>
    <name evidence="7" type="ORF">PCOR1329_LOCUS74616</name>
</gene>
<feature type="compositionally biased region" description="Gly residues" evidence="6">
    <location>
        <begin position="657"/>
        <end position="667"/>
    </location>
</feature>
<evidence type="ECO:0000313" key="7">
    <source>
        <dbReference type="EMBL" id="CAK0896029.1"/>
    </source>
</evidence>
<dbReference type="InterPro" id="IPR004344">
    <property type="entry name" value="TTL/TTLL_fam"/>
</dbReference>
<evidence type="ECO:0000256" key="1">
    <source>
        <dbReference type="ARBA" id="ARBA00022598"/>
    </source>
</evidence>
<keyword evidence="1" id="KW-0436">Ligase</keyword>
<dbReference type="PROSITE" id="PS51221">
    <property type="entry name" value="TTL"/>
    <property type="match status" value="1"/>
</dbReference>
<feature type="region of interest" description="Disordered" evidence="6">
    <location>
        <begin position="961"/>
        <end position="993"/>
    </location>
</feature>
<reference evidence="7" key="1">
    <citation type="submission" date="2023-10" db="EMBL/GenBank/DDBJ databases">
        <authorList>
            <person name="Chen Y."/>
            <person name="Shah S."/>
            <person name="Dougan E. K."/>
            <person name="Thang M."/>
            <person name="Chan C."/>
        </authorList>
    </citation>
    <scope>NUCLEOTIDE SEQUENCE [LARGE SCALE GENOMIC DNA]</scope>
</reference>
<feature type="region of interest" description="Disordered" evidence="6">
    <location>
        <begin position="481"/>
        <end position="500"/>
    </location>
</feature>
<keyword evidence="2" id="KW-0547">Nucleotide-binding</keyword>
<evidence type="ECO:0000256" key="4">
    <source>
        <dbReference type="ARBA" id="ARBA00041448"/>
    </source>
</evidence>
<feature type="compositionally biased region" description="Low complexity" evidence="6">
    <location>
        <begin position="643"/>
        <end position="656"/>
    </location>
</feature>
<comment type="caution">
    <text evidence="7">The sequence shown here is derived from an EMBL/GenBank/DDBJ whole genome shotgun (WGS) entry which is preliminary data.</text>
</comment>
<feature type="region of interest" description="Disordered" evidence="6">
    <location>
        <begin position="1"/>
        <end position="37"/>
    </location>
</feature>
<dbReference type="Gene3D" id="3.50.50.100">
    <property type="match status" value="1"/>
</dbReference>
<feature type="non-terminal residue" evidence="7">
    <location>
        <position position="1"/>
    </location>
</feature>
<dbReference type="PANTHER" id="PTHR12241:SF145">
    <property type="entry name" value="TUBULIN POLYGLUTAMYLASE TTLL5"/>
    <property type="match status" value="1"/>
</dbReference>
<feature type="region of interest" description="Disordered" evidence="6">
    <location>
        <begin position="61"/>
        <end position="88"/>
    </location>
</feature>
<feature type="compositionally biased region" description="Low complexity" evidence="6">
    <location>
        <begin position="618"/>
        <end position="627"/>
    </location>
</feature>
<evidence type="ECO:0000256" key="2">
    <source>
        <dbReference type="ARBA" id="ARBA00022741"/>
    </source>
</evidence>
<feature type="region of interest" description="Disordered" evidence="6">
    <location>
        <begin position="854"/>
        <end position="911"/>
    </location>
</feature>
<dbReference type="PANTHER" id="PTHR12241">
    <property type="entry name" value="TUBULIN POLYGLUTAMYLASE"/>
    <property type="match status" value="1"/>
</dbReference>
<name>A0ABN9X966_9DINO</name>
<feature type="compositionally biased region" description="Low complexity" evidence="6">
    <location>
        <begin position="964"/>
        <end position="978"/>
    </location>
</feature>
<feature type="region of interest" description="Disordered" evidence="6">
    <location>
        <begin position="564"/>
        <end position="672"/>
    </location>
</feature>
<keyword evidence="3" id="KW-0067">ATP-binding</keyword>
<dbReference type="Pfam" id="PF03133">
    <property type="entry name" value="TTL"/>
    <property type="match status" value="1"/>
</dbReference>
<evidence type="ECO:0000256" key="5">
    <source>
        <dbReference type="ARBA" id="ARBA00049274"/>
    </source>
</evidence>
<feature type="compositionally biased region" description="Gly residues" evidence="6">
    <location>
        <begin position="894"/>
        <end position="903"/>
    </location>
</feature>